<protein>
    <submittedName>
        <fullName evidence="2">Uncharacterized protein</fullName>
    </submittedName>
</protein>
<keyword evidence="3" id="KW-1185">Reference proteome</keyword>
<sequence>MYLWYDILSGSLVMLTDYSTFLVLSLHASSFWMLDLGVSLFWRDERVSFSLHQFHSRNVFTLNDNEHYIRLHIYYQTYIYPVHHHH</sequence>
<keyword evidence="1" id="KW-0812">Transmembrane</keyword>
<keyword evidence="1" id="KW-1133">Transmembrane helix</keyword>
<dbReference type="Proteomes" id="UP000240760">
    <property type="component" value="Unassembled WGS sequence"/>
</dbReference>
<accession>A0A2T4BTB8</accession>
<dbReference type="EMBL" id="KZ679141">
    <property type="protein sequence ID" value="PTB72560.1"/>
    <property type="molecule type" value="Genomic_DNA"/>
</dbReference>
<dbReference type="AlphaFoldDB" id="A0A2T4BTB8"/>
<organism evidence="2 3">
    <name type="scientific">Trichoderma longibrachiatum ATCC 18648</name>
    <dbReference type="NCBI Taxonomy" id="983965"/>
    <lineage>
        <taxon>Eukaryota</taxon>
        <taxon>Fungi</taxon>
        <taxon>Dikarya</taxon>
        <taxon>Ascomycota</taxon>
        <taxon>Pezizomycotina</taxon>
        <taxon>Sordariomycetes</taxon>
        <taxon>Hypocreomycetidae</taxon>
        <taxon>Hypocreales</taxon>
        <taxon>Hypocreaceae</taxon>
        <taxon>Trichoderma</taxon>
    </lineage>
</organism>
<gene>
    <name evidence="2" type="ORF">M440DRAFT_1092063</name>
</gene>
<reference evidence="2 3" key="1">
    <citation type="submission" date="2016-07" db="EMBL/GenBank/DDBJ databases">
        <title>Multiple horizontal gene transfer events from other fungi enriched the ability of initially mycotrophic Trichoderma (Ascomycota) to feed on dead plant biomass.</title>
        <authorList>
            <consortium name="DOE Joint Genome Institute"/>
            <person name="Aerts A."/>
            <person name="Atanasova L."/>
            <person name="Chenthamara K."/>
            <person name="Zhang J."/>
            <person name="Grujic M."/>
            <person name="Henrissat B."/>
            <person name="Kuo A."/>
            <person name="Salamov A."/>
            <person name="Lipzen A."/>
            <person name="Labutti K."/>
            <person name="Barry K."/>
            <person name="Miao Y."/>
            <person name="Rahimi M.J."/>
            <person name="Shen Q."/>
            <person name="Grigoriev I.V."/>
            <person name="Kubicek C.P."/>
            <person name="Druzhinina I.S."/>
        </authorList>
    </citation>
    <scope>NUCLEOTIDE SEQUENCE [LARGE SCALE GENOMIC DNA]</scope>
    <source>
        <strain evidence="2 3">ATCC 18648</strain>
    </source>
</reference>
<keyword evidence="1" id="KW-0472">Membrane</keyword>
<evidence type="ECO:0000313" key="2">
    <source>
        <dbReference type="EMBL" id="PTB72560.1"/>
    </source>
</evidence>
<evidence type="ECO:0000256" key="1">
    <source>
        <dbReference type="SAM" id="Phobius"/>
    </source>
</evidence>
<feature type="transmembrane region" description="Helical" evidence="1">
    <location>
        <begin position="20"/>
        <end position="42"/>
    </location>
</feature>
<evidence type="ECO:0000313" key="3">
    <source>
        <dbReference type="Proteomes" id="UP000240760"/>
    </source>
</evidence>
<proteinExistence type="predicted"/>
<name>A0A2T4BTB8_TRILO</name>